<organism evidence="3 4">
    <name type="scientific">Ciceribacter selenitireducens ATCC BAA-1503</name>
    <dbReference type="NCBI Taxonomy" id="1336235"/>
    <lineage>
        <taxon>Bacteria</taxon>
        <taxon>Pseudomonadati</taxon>
        <taxon>Pseudomonadota</taxon>
        <taxon>Alphaproteobacteria</taxon>
        <taxon>Hyphomicrobiales</taxon>
        <taxon>Rhizobiaceae</taxon>
        <taxon>Ciceribacter</taxon>
    </lineage>
</organism>
<evidence type="ECO:0000313" key="3">
    <source>
        <dbReference type="EMBL" id="SSC67302.1"/>
    </source>
</evidence>
<feature type="compositionally biased region" description="Polar residues" evidence="1">
    <location>
        <begin position="204"/>
        <end position="219"/>
    </location>
</feature>
<keyword evidence="2" id="KW-0732">Signal</keyword>
<dbReference type="Proteomes" id="UP000254764">
    <property type="component" value="Unassembled WGS sequence"/>
</dbReference>
<keyword evidence="4" id="KW-1185">Reference proteome</keyword>
<dbReference type="EMBL" id="UEYP01000003">
    <property type="protein sequence ID" value="SSC67302.1"/>
    <property type="molecule type" value="Genomic_DNA"/>
</dbReference>
<protein>
    <submittedName>
        <fullName evidence="3">Uncharacterized protein</fullName>
    </submittedName>
</protein>
<feature type="chain" id="PRO_5016787248" evidence="2">
    <location>
        <begin position="29"/>
        <end position="219"/>
    </location>
</feature>
<dbReference type="AlphaFoldDB" id="A0A376AHI6"/>
<gene>
    <name evidence="3" type="ORF">RHIZ70_3010</name>
</gene>
<sequence>MYEVTCQFAASVAVAMLASSQLVSGASAQEGVPVIACFQPPAKLNEGDISAFLSSPASLLTENPNGGLPLASRVRALAGSSSATIDAILALVTDANVDQKAAIGSGLARAARACAATNPEYAALIQEKVAGASSAELVTAFLAASNEVQTAALGGLTGGATGGGGAAAGIGGGGNAGGGTAGMGGDSVYTQNAGSFSTGGSGQYFGSTTDGNGSVSPTR</sequence>
<evidence type="ECO:0000313" key="4">
    <source>
        <dbReference type="Proteomes" id="UP000254764"/>
    </source>
</evidence>
<dbReference type="RefSeq" id="WP_181903979.1">
    <property type="nucleotide sequence ID" value="NZ_UEYP01000003.1"/>
</dbReference>
<feature type="signal peptide" evidence="2">
    <location>
        <begin position="1"/>
        <end position="28"/>
    </location>
</feature>
<feature type="region of interest" description="Disordered" evidence="1">
    <location>
        <begin position="192"/>
        <end position="219"/>
    </location>
</feature>
<accession>A0A376AHI6</accession>
<evidence type="ECO:0000256" key="2">
    <source>
        <dbReference type="SAM" id="SignalP"/>
    </source>
</evidence>
<proteinExistence type="predicted"/>
<dbReference type="STRING" id="1336235.GCA_000518785_04055"/>
<evidence type="ECO:0000256" key="1">
    <source>
        <dbReference type="SAM" id="MobiDB-lite"/>
    </source>
</evidence>
<reference evidence="4" key="1">
    <citation type="submission" date="2018-07" db="EMBL/GenBank/DDBJ databases">
        <authorList>
            <person name="Peiro R."/>
            <person name="Begona"/>
            <person name="Cbmso G."/>
            <person name="Lopez M."/>
            <person name="Gonzalez S."/>
        </authorList>
    </citation>
    <scope>NUCLEOTIDE SEQUENCE [LARGE SCALE GENOMIC DNA]</scope>
</reference>
<name>A0A376AHI6_9HYPH</name>